<feature type="region of interest" description="Disordered" evidence="1">
    <location>
        <begin position="1"/>
        <end position="25"/>
    </location>
</feature>
<dbReference type="FunCoup" id="A0A340WK38">
    <property type="interactions" value="164"/>
</dbReference>
<dbReference type="InParanoid" id="A0A340WK38"/>
<dbReference type="GeneID" id="103078703"/>
<dbReference type="KEGG" id="lve:103078703"/>
<dbReference type="RefSeq" id="XP_007447365.1">
    <property type="nucleotide sequence ID" value="XM_007447303.1"/>
</dbReference>
<evidence type="ECO:0008006" key="4">
    <source>
        <dbReference type="Google" id="ProtNLM"/>
    </source>
</evidence>
<evidence type="ECO:0000313" key="3">
    <source>
        <dbReference type="RefSeq" id="XP_007447365.1"/>
    </source>
</evidence>
<evidence type="ECO:0000313" key="2">
    <source>
        <dbReference type="Proteomes" id="UP000265300"/>
    </source>
</evidence>
<keyword evidence="2" id="KW-1185">Reference proteome</keyword>
<dbReference type="OrthoDB" id="2104158at2759"/>
<dbReference type="PANTHER" id="PTHR33487:SF1">
    <property type="entry name" value="CILIA- AND FLAGELLA-ASSOCIATED PROTEIN 54"/>
    <property type="match status" value="1"/>
</dbReference>
<organism evidence="2 3">
    <name type="scientific">Lipotes vexillifer</name>
    <name type="common">Yangtze river dolphin</name>
    <dbReference type="NCBI Taxonomy" id="118797"/>
    <lineage>
        <taxon>Eukaryota</taxon>
        <taxon>Metazoa</taxon>
        <taxon>Chordata</taxon>
        <taxon>Craniata</taxon>
        <taxon>Vertebrata</taxon>
        <taxon>Euteleostomi</taxon>
        <taxon>Mammalia</taxon>
        <taxon>Eutheria</taxon>
        <taxon>Laurasiatheria</taxon>
        <taxon>Artiodactyla</taxon>
        <taxon>Whippomorpha</taxon>
        <taxon>Cetacea</taxon>
        <taxon>Odontoceti</taxon>
        <taxon>Lipotidae</taxon>
        <taxon>Lipotes</taxon>
    </lineage>
</organism>
<protein>
    <recommendedName>
        <fullName evidence="4">Cilia- and flagella-associated protein 54</fullName>
    </recommendedName>
</protein>
<sequence length="1331" mass="151081">MSDENVSKTQTGYESDSQSGLSGKEKDHSANVGLLDHFMKIFLYCRRAMVLAHRGGYWTLLQNCCRALWNFTQELQMLQKQAVDLYKTFPISQDGFLCTSVLPFYLGAELLIDMLIELQNISSVKTVEEGEFSVPSCYGNIENDNGGSSLTFEHPLDDVNVVDLKWIHDFVLKSLELVYQVEKWETLVSLAIQFNTISHERYTEQVTPLLVYAQRQLLLRISKCKGPDITQQPCVRYEAEYGQKITCRNFIGKQLKINPLTNKVTTIGHGTDFLKNLIYSEYSKAKELLCVPVDVTDTLRCFRETLEKSKYHNRSIRHSRKLLSLFLAQTQDVLQTSKERSLNVQALHELGSLLVFAQKKRAAFKCWSQALDDIFRKQDVLHTWKEYGSSLTNATDSCSPPGSKDYSEEFLSKVGIWGCLQGAVISAKIAQFIQTLDVEKRTNCCLLSGLLFQGLLRTTLLHPKAERCYAQYEITQLLPGIELFSDRYRADICSVVASLYYVIRELHFAKQNLIILPLLALYQYFVSGICQDLVRNLEARILKIEALIDLGFFSEAFHEISQIFYGKNMPSSVPAGCKATGRMKLFQSFDSGQPLTSEENMQALDDLINKGLPLLLVTVGQQHLLNKFAFVKAYFLVNVAATINCVPEHKMKPVCHGLINEKNRPNFPNLKEVCLKDEGGLLCQLTKMKEDFALSTLKSILLTEAEDRLNFLVSEMEHPGHKNLSQCSAGELEIVVEVRLQLAAVALQRHQAAYSAAIVFSTLKLLQDSKLFKKKVVEGDTENSISPGDYATESKDDNEFLDPISLNSREYFNIHLWLRCRLALVTAFVAQIRGIGIMKENDITDCVSLINEVCVEAKSAGDRELQAEFLMQAVIIGLQEKHLKADIIKNLQDVIQLLEGREFISPRSHLTLVRSMLLLDDLTKAEKFKETPSSKTEKLYLLTQSHNILIEQMLTFGETIEFPISNTDYASPLLPLKNIYLPHVMLLAKTKMRIGHTVAKQVYYTSKKKDPSKWLPALHLFEIALKLVKTSGTEEQEVEAEIFFQKGKIECQILVEEKSPTLQLESLFEAIQLSLRHDQNSGLIRDSYLEIALLFLHMRKPKSKLSASPLTLIKALPRRYSSIKEPTVNKSEMHSLFAWIAIRAAAQVSEAVLAINLLIGKTNARTDKVSQRALPNIPEFATVDLLSSYTDYLLGMFEYNYQVAFQTACTFSYPSDEIYENVDTGKKTPIKGDITWILLLRYYIHLQRINNMSKLLASLKPGSGMSLPDDTLLTSLFNSGLILRQKEMHFFLKRFLQLYSSSCIDEFPKELFQVIENPSFPEKFLYDSSSK</sequence>
<dbReference type="GO" id="GO:0060271">
    <property type="term" value="P:cilium assembly"/>
    <property type="evidence" value="ECO:0007669"/>
    <property type="project" value="TreeGrafter"/>
</dbReference>
<gene>
    <name evidence="3" type="primary">LOC103078703</name>
</gene>
<reference evidence="3" key="1">
    <citation type="submission" date="2025-08" db="UniProtKB">
        <authorList>
            <consortium name="RefSeq"/>
        </authorList>
    </citation>
    <scope>IDENTIFICATION</scope>
</reference>
<proteinExistence type="predicted"/>
<evidence type="ECO:0000256" key="1">
    <source>
        <dbReference type="SAM" id="MobiDB-lite"/>
    </source>
</evidence>
<dbReference type="STRING" id="118797.A0A340WK38"/>
<dbReference type="PANTHER" id="PTHR33487">
    <property type="entry name" value="CILIA- AND FLAGELLA-ASSOCIATED PROTEIN 54"/>
    <property type="match status" value="1"/>
</dbReference>
<feature type="non-terminal residue" evidence="3">
    <location>
        <position position="1331"/>
    </location>
</feature>
<feature type="compositionally biased region" description="Polar residues" evidence="1">
    <location>
        <begin position="7"/>
        <end position="21"/>
    </location>
</feature>
<accession>A0A340WK38</accession>
<name>A0A340WK38_LIPVE</name>
<dbReference type="Proteomes" id="UP000265300">
    <property type="component" value="Unplaced"/>
</dbReference>